<dbReference type="EMBL" id="LR746268">
    <property type="protein sequence ID" value="CAA7396164.1"/>
    <property type="molecule type" value="Genomic_DNA"/>
</dbReference>
<dbReference type="Gene3D" id="1.10.110.10">
    <property type="entry name" value="Plant lipid-transfer and hydrophobic proteins"/>
    <property type="match status" value="1"/>
</dbReference>
<accession>A0A7I8KG60</accession>
<protein>
    <recommendedName>
        <fullName evidence="2">Bifunctional inhibitor/plant lipid transfer protein/seed storage helical domain-containing protein</fullName>
    </recommendedName>
</protein>
<evidence type="ECO:0000313" key="4">
    <source>
        <dbReference type="EMBL" id="CAA7396164.1"/>
    </source>
</evidence>
<dbReference type="GO" id="GO:0009627">
    <property type="term" value="P:systemic acquired resistance"/>
    <property type="evidence" value="ECO:0007669"/>
    <property type="project" value="InterPro"/>
</dbReference>
<dbReference type="InterPro" id="IPR036312">
    <property type="entry name" value="Bifun_inhib/LTP/seed_sf"/>
</dbReference>
<sequence length="97" mass="10160">MGFTAKLVVAALAAWLALSVAGGADICNVTWDELQECQPAAMPPKPPPPPTRACCAAVEKADLKCLCSYSKLLPDFGVDPELAMKLPKKCGLGEVNC</sequence>
<dbReference type="PANTHER" id="PTHR33122:SF43">
    <property type="entry name" value="BIFUNCTIONAL INHIBITOR_PLANT LIPID TRANSFER PROTEIN_SEED STORAGE HELICAL DOMAIN-CONTAINING PROTEIN"/>
    <property type="match status" value="1"/>
</dbReference>
<evidence type="ECO:0000313" key="5">
    <source>
        <dbReference type="Proteomes" id="UP000663760"/>
    </source>
</evidence>
<dbReference type="AlphaFoldDB" id="A0A7I8KG60"/>
<feature type="chain" id="PRO_5045020022" description="Bifunctional inhibitor/plant lipid transfer protein/seed storage helical domain-containing protein" evidence="1">
    <location>
        <begin position="24"/>
        <end position="97"/>
    </location>
</feature>
<dbReference type="Pfam" id="PF14368">
    <property type="entry name" value="LTP_2"/>
    <property type="match status" value="1"/>
</dbReference>
<dbReference type="EMBL" id="LR743592">
    <property type="protein sequence ID" value="CAA2620096.1"/>
    <property type="molecule type" value="Genomic_DNA"/>
</dbReference>
<dbReference type="SMART" id="SM00499">
    <property type="entry name" value="AAI"/>
    <property type="match status" value="1"/>
</dbReference>
<evidence type="ECO:0000256" key="1">
    <source>
        <dbReference type="SAM" id="SignalP"/>
    </source>
</evidence>
<feature type="domain" description="Bifunctional inhibitor/plant lipid transfer protein/seed storage helical" evidence="2">
    <location>
        <begin position="27"/>
        <end position="97"/>
    </location>
</feature>
<keyword evidence="1" id="KW-0732">Signal</keyword>
<dbReference type="Proteomes" id="UP000663760">
    <property type="component" value="Chromosome 5"/>
</dbReference>
<name>A0A7I8KG60_SPIIN</name>
<proteinExistence type="predicted"/>
<evidence type="ECO:0000259" key="2">
    <source>
        <dbReference type="SMART" id="SM00499"/>
    </source>
</evidence>
<dbReference type="GO" id="GO:0005504">
    <property type="term" value="F:fatty acid binding"/>
    <property type="evidence" value="ECO:0007669"/>
    <property type="project" value="InterPro"/>
</dbReference>
<dbReference type="CDD" id="cd04660">
    <property type="entry name" value="nsLTP_like"/>
    <property type="match status" value="1"/>
</dbReference>
<dbReference type="OrthoDB" id="643149at2759"/>
<dbReference type="InterPro" id="IPR016140">
    <property type="entry name" value="Bifunc_inhib/LTP/seed_store"/>
</dbReference>
<gene>
    <name evidence="3" type="ORF">SI7747_05006265</name>
    <name evidence="4" type="ORF">SI8410_05006827</name>
</gene>
<evidence type="ECO:0000313" key="3">
    <source>
        <dbReference type="EMBL" id="CAA2620096.1"/>
    </source>
</evidence>
<dbReference type="InterPro" id="IPR044741">
    <property type="entry name" value="NsLTP-like"/>
</dbReference>
<dbReference type="PANTHER" id="PTHR33122">
    <property type="entry name" value="LIPID BINDING PROTEIN-RELATED"/>
    <property type="match status" value="1"/>
</dbReference>
<keyword evidence="5" id="KW-1185">Reference proteome</keyword>
<feature type="signal peptide" evidence="1">
    <location>
        <begin position="1"/>
        <end position="23"/>
    </location>
</feature>
<dbReference type="SUPFAM" id="SSF47699">
    <property type="entry name" value="Bifunctional inhibitor/lipid-transfer protein/seed storage 2S albumin"/>
    <property type="match status" value="1"/>
</dbReference>
<reference evidence="4" key="1">
    <citation type="submission" date="2020-02" db="EMBL/GenBank/DDBJ databases">
        <authorList>
            <person name="Scholz U."/>
            <person name="Mascher M."/>
            <person name="Fiebig A."/>
        </authorList>
    </citation>
    <scope>NUCLEOTIDE SEQUENCE</scope>
</reference>
<organism evidence="4 5">
    <name type="scientific">Spirodela intermedia</name>
    <name type="common">Intermediate duckweed</name>
    <dbReference type="NCBI Taxonomy" id="51605"/>
    <lineage>
        <taxon>Eukaryota</taxon>
        <taxon>Viridiplantae</taxon>
        <taxon>Streptophyta</taxon>
        <taxon>Embryophyta</taxon>
        <taxon>Tracheophyta</taxon>
        <taxon>Spermatophyta</taxon>
        <taxon>Magnoliopsida</taxon>
        <taxon>Liliopsida</taxon>
        <taxon>Araceae</taxon>
        <taxon>Lemnoideae</taxon>
        <taxon>Spirodela</taxon>
    </lineage>
</organism>
<dbReference type="InterPro" id="IPR039265">
    <property type="entry name" value="DIR1-like"/>
</dbReference>